<dbReference type="STRING" id="1408157.A0A1J7JDR2"/>
<dbReference type="OrthoDB" id="5304511at2759"/>
<evidence type="ECO:0008006" key="4">
    <source>
        <dbReference type="Google" id="ProtNLM"/>
    </source>
</evidence>
<dbReference type="AlphaFoldDB" id="A0A1J7JDR2"/>
<evidence type="ECO:0000313" key="3">
    <source>
        <dbReference type="Proteomes" id="UP000182658"/>
    </source>
</evidence>
<sequence length="447" mass="51833">MEGLDADNKRSARTSDSSHSTASDTASIPVDHVSSIAAVPCVRDCSSGLESLPPEIRRYILSCLDLPRMKVLVHASPTFHQQYVHDRKYLLCRSLEETLGSVTVDAYAVHLFAAQVRNKNRNISGFLRSYSESTAQRRLRLADKLTQDEVISMVAFYFHYVEPTTEHFVSWIIQKLRKAPEESLLGQPATTTLTNTELMRFTRATYRFQTLCHLGDSDDKNIRLWREDNMQAFLDILEPWEREELYSFYQFAEDIYHHIFDDIRWDLHPDNPKFDDQGRPPTPDGAFDLSISNRSNYLEGTVLRGLAMLHEVLFEIKHHEDLVATMQRHITSSYIPFNTLEGLLGETQQTIRRQEHPSERDRMQEERVPLPFRGDGEPNAPPLGWIMIWGGTYSNLYGWYTSDDMRQIGYVFWDAATLENVGGKNGKEVLKRLWEEFWDEDPRDMLF</sequence>
<feature type="compositionally biased region" description="Basic and acidic residues" evidence="1">
    <location>
        <begin position="1"/>
        <end position="10"/>
    </location>
</feature>
<feature type="region of interest" description="Disordered" evidence="1">
    <location>
        <begin position="354"/>
        <end position="374"/>
    </location>
</feature>
<evidence type="ECO:0000256" key="1">
    <source>
        <dbReference type="SAM" id="MobiDB-lite"/>
    </source>
</evidence>
<name>A0A1J7JDR2_9PEZI</name>
<reference evidence="2 3" key="1">
    <citation type="submission" date="2016-10" db="EMBL/GenBank/DDBJ databases">
        <title>Draft genome sequence of Coniochaeta ligniaria NRRL30616, a lignocellulolytic fungus for bioabatement of inhibitors in plant biomass hydrolysates.</title>
        <authorList>
            <consortium name="DOE Joint Genome Institute"/>
            <person name="Jimenez D.J."/>
            <person name="Hector R.E."/>
            <person name="Riley R."/>
            <person name="Sun H."/>
            <person name="Grigoriev I.V."/>
            <person name="Van Elsas J.D."/>
            <person name="Nichols N.N."/>
        </authorList>
    </citation>
    <scope>NUCLEOTIDE SEQUENCE [LARGE SCALE GENOMIC DNA]</scope>
    <source>
        <strain evidence="2 3">NRRL 30616</strain>
    </source>
</reference>
<dbReference type="InParanoid" id="A0A1J7JDR2"/>
<evidence type="ECO:0000313" key="2">
    <source>
        <dbReference type="EMBL" id="OIW27380.1"/>
    </source>
</evidence>
<accession>A0A1J7JDR2</accession>
<keyword evidence="3" id="KW-1185">Reference proteome</keyword>
<proteinExistence type="predicted"/>
<dbReference type="EMBL" id="KV875099">
    <property type="protein sequence ID" value="OIW27380.1"/>
    <property type="molecule type" value="Genomic_DNA"/>
</dbReference>
<feature type="region of interest" description="Disordered" evidence="1">
    <location>
        <begin position="1"/>
        <end position="26"/>
    </location>
</feature>
<feature type="compositionally biased region" description="Low complexity" evidence="1">
    <location>
        <begin position="14"/>
        <end position="26"/>
    </location>
</feature>
<organism evidence="2 3">
    <name type="scientific">Coniochaeta ligniaria NRRL 30616</name>
    <dbReference type="NCBI Taxonomy" id="1408157"/>
    <lineage>
        <taxon>Eukaryota</taxon>
        <taxon>Fungi</taxon>
        <taxon>Dikarya</taxon>
        <taxon>Ascomycota</taxon>
        <taxon>Pezizomycotina</taxon>
        <taxon>Sordariomycetes</taxon>
        <taxon>Sordariomycetidae</taxon>
        <taxon>Coniochaetales</taxon>
        <taxon>Coniochaetaceae</taxon>
        <taxon>Coniochaeta</taxon>
    </lineage>
</organism>
<dbReference type="Proteomes" id="UP000182658">
    <property type="component" value="Unassembled WGS sequence"/>
</dbReference>
<protein>
    <recommendedName>
        <fullName evidence="4">F-box domain-containing protein</fullName>
    </recommendedName>
</protein>
<gene>
    <name evidence="2" type="ORF">CONLIGDRAFT_682435</name>
</gene>
<feature type="compositionally biased region" description="Basic and acidic residues" evidence="1">
    <location>
        <begin position="354"/>
        <end position="368"/>
    </location>
</feature>